<evidence type="ECO:0000313" key="1">
    <source>
        <dbReference type="EMBL" id="QJQ31798.1"/>
    </source>
</evidence>
<name>A0A6M4ART7_9SPHN</name>
<dbReference type="EMBL" id="CP053015">
    <property type="protein sequence ID" value="QJQ31798.1"/>
    <property type="molecule type" value="Genomic_DNA"/>
</dbReference>
<keyword evidence="2" id="KW-1185">Reference proteome</keyword>
<gene>
    <name evidence="1" type="ORF">GV829_04515</name>
</gene>
<proteinExistence type="predicted"/>
<dbReference type="Proteomes" id="UP000503018">
    <property type="component" value="Chromosome"/>
</dbReference>
<reference evidence="1 2" key="1">
    <citation type="submission" date="2020-01" db="EMBL/GenBank/DDBJ databases">
        <title>Sphingomonas sp. strain CSW-10.</title>
        <authorList>
            <person name="Chen W.-M."/>
        </authorList>
    </citation>
    <scope>NUCLEOTIDE SEQUENCE [LARGE SCALE GENOMIC DNA]</scope>
    <source>
        <strain evidence="1 2">CSW-10</strain>
    </source>
</reference>
<dbReference type="KEGG" id="slan:GV829_04515"/>
<organism evidence="1 2">
    <name type="scientific">Sphingomonas lacunae</name>
    <dbReference type="NCBI Taxonomy" id="2698828"/>
    <lineage>
        <taxon>Bacteria</taxon>
        <taxon>Pseudomonadati</taxon>
        <taxon>Pseudomonadota</taxon>
        <taxon>Alphaproteobacteria</taxon>
        <taxon>Sphingomonadales</taxon>
        <taxon>Sphingomonadaceae</taxon>
        <taxon>Sphingomonas</taxon>
    </lineage>
</organism>
<dbReference type="RefSeq" id="WP_169944256.1">
    <property type="nucleotide sequence ID" value="NZ_CP053015.1"/>
</dbReference>
<sequence>MPFEALDYVGPTVTPKAKAVPIDGVRVTAQRLGLKVRGNEPQKFVRYIRIDIGKKLAKDMALHGQQLLCSVLFGIGTDAGKIRIAVDATAGRFTAKANKKGEWFLTINEATADGLFALEFPTFCVLDIRPHCSDRQPPSITFSASAEMLEAD</sequence>
<accession>A0A6M4ART7</accession>
<evidence type="ECO:0000313" key="2">
    <source>
        <dbReference type="Proteomes" id="UP000503018"/>
    </source>
</evidence>
<dbReference type="AlphaFoldDB" id="A0A6M4ART7"/>
<protein>
    <submittedName>
        <fullName evidence="1">Uncharacterized protein</fullName>
    </submittedName>
</protein>